<dbReference type="EMBL" id="JAODUO010000107">
    <property type="protein sequence ID" value="KAK2189428.1"/>
    <property type="molecule type" value="Genomic_DNA"/>
</dbReference>
<gene>
    <name evidence="1" type="ORF">NP493_107g07023</name>
</gene>
<evidence type="ECO:0000313" key="2">
    <source>
        <dbReference type="Proteomes" id="UP001209878"/>
    </source>
</evidence>
<evidence type="ECO:0000313" key="1">
    <source>
        <dbReference type="EMBL" id="KAK2189428.1"/>
    </source>
</evidence>
<name>A0AAD9UH80_RIDPI</name>
<accession>A0AAD9UH80</accession>
<keyword evidence="2" id="KW-1185">Reference proteome</keyword>
<comment type="caution">
    <text evidence="1">The sequence shown here is derived from an EMBL/GenBank/DDBJ whole genome shotgun (WGS) entry which is preliminary data.</text>
</comment>
<protein>
    <submittedName>
        <fullName evidence="1">Uncharacterized protein</fullName>
    </submittedName>
</protein>
<reference evidence="1" key="1">
    <citation type="journal article" date="2023" name="Mol. Biol. Evol.">
        <title>Third-Generation Sequencing Reveals the Adaptive Role of the Epigenome in Three Deep-Sea Polychaetes.</title>
        <authorList>
            <person name="Perez M."/>
            <person name="Aroh O."/>
            <person name="Sun Y."/>
            <person name="Lan Y."/>
            <person name="Juniper S.K."/>
            <person name="Young C.R."/>
            <person name="Angers B."/>
            <person name="Qian P.Y."/>
        </authorList>
    </citation>
    <scope>NUCLEOTIDE SEQUENCE</scope>
    <source>
        <strain evidence="1">R07B-5</strain>
    </source>
</reference>
<sequence>MCSVYQDPKWRLGDKCLCNEESLNILGNVFNRGGNNASHVTNKLTKCRQSFYVLGSAGVLYPGATPDVQAYLYKCICQPTLTYGLEGTSSIAIQMRRLESVQGRLIKQSLGLSKLPHNTALLKALNIEKSEDIVNRNVLSLYNRIFKVESPARRLMQHLLSRFIIYGKTVLGTLLDRVVSMGESPTKRAFNSQHVPETSVTNNDGLVDSIRLLLFTDKFTKPYIFT</sequence>
<dbReference type="AlphaFoldDB" id="A0AAD9UH80"/>
<dbReference type="Proteomes" id="UP001209878">
    <property type="component" value="Unassembled WGS sequence"/>
</dbReference>
<organism evidence="1 2">
    <name type="scientific">Ridgeia piscesae</name>
    <name type="common">Tubeworm</name>
    <dbReference type="NCBI Taxonomy" id="27915"/>
    <lineage>
        <taxon>Eukaryota</taxon>
        <taxon>Metazoa</taxon>
        <taxon>Spiralia</taxon>
        <taxon>Lophotrochozoa</taxon>
        <taxon>Annelida</taxon>
        <taxon>Polychaeta</taxon>
        <taxon>Sedentaria</taxon>
        <taxon>Canalipalpata</taxon>
        <taxon>Sabellida</taxon>
        <taxon>Siboglinidae</taxon>
        <taxon>Ridgeia</taxon>
    </lineage>
</organism>
<proteinExistence type="predicted"/>